<reference evidence="5 6" key="1">
    <citation type="submission" date="2016-10" db="EMBL/GenBank/DDBJ databases">
        <authorList>
            <person name="de Groot N.N."/>
        </authorList>
    </citation>
    <scope>NUCLEOTIDE SEQUENCE [LARGE SCALE GENOMIC DNA]</scope>
    <source>
        <strain evidence="5 6">CGMCC 4.7037</strain>
    </source>
</reference>
<feature type="domain" description="LamG-like jellyroll fold" evidence="4">
    <location>
        <begin position="725"/>
        <end position="865"/>
    </location>
</feature>
<evidence type="ECO:0000259" key="4">
    <source>
        <dbReference type="SMART" id="SM00560"/>
    </source>
</evidence>
<dbReference type="InterPro" id="IPR013320">
    <property type="entry name" value="ConA-like_dom_sf"/>
</dbReference>
<dbReference type="InterPro" id="IPR042837">
    <property type="entry name" value="PTX3"/>
</dbReference>
<feature type="chain" id="PRO_5009297489" evidence="3">
    <location>
        <begin position="29"/>
        <end position="1344"/>
    </location>
</feature>
<feature type="domain" description="LamG-like jellyroll fold" evidence="4">
    <location>
        <begin position="937"/>
        <end position="1079"/>
    </location>
</feature>
<dbReference type="Proteomes" id="UP000236732">
    <property type="component" value="Unassembled WGS sequence"/>
</dbReference>
<evidence type="ECO:0000313" key="5">
    <source>
        <dbReference type="EMBL" id="SEH01001.1"/>
    </source>
</evidence>
<dbReference type="NCBIfam" id="NF033679">
    <property type="entry name" value="DNRLRE_dom"/>
    <property type="match status" value="1"/>
</dbReference>
<feature type="signal peptide" evidence="3">
    <location>
        <begin position="1"/>
        <end position="28"/>
    </location>
</feature>
<evidence type="ECO:0000313" key="6">
    <source>
        <dbReference type="Proteomes" id="UP000236732"/>
    </source>
</evidence>
<dbReference type="InterPro" id="IPR006558">
    <property type="entry name" value="LamG-like"/>
</dbReference>
<sequence length="1344" mass="141730">MRWRLCALVMGAMTLLSGLLPVSTQAQAQAAVDPAGSAPWAVQEARRTGERVPVPSERTEVRDVYANPDGSFTAELHTVPVRVRRGTGWVPVDATLRQRPDGGVEPVASTVPVVFSGGGDQPLARLGQGKGQGKGQVAELRWPGPLPKPVLSGDTATYPEVLPGVDLRMTATAQSFSRTLVVKNRAAAANPKLTEPAGEKLLGAGTTTMWDSAPSATVRRLTPGEDSPALRDAATTFPVQIMTDYPAAFTGWSLLYSDAGHFWGGDTEKLAKVGYCGWSGCNGVGIARTYFQYDASFLIGKHVLSAEFNVFEDYSPSCAKKDLEAYGTNPVNSGTTWATQPYPGGEPVHLGTQNIAHGYSATCPGSWVSFDAMAAVRKGLTSHGGHTAILLKASDQDENARDKYAWKKFKTQNKEGDKAQPDLVVTYNTVPAAPSGQTVEGRTCALAPDEPRVNPYVDGDPNHGMRGPRLAAAVSDLDGGLVRAEFEWYARGGARLGGVVTDPKQSGSTFTAEVPSAYAADGAELAYRVRGTDGIDSGPWGPWCDVTVDRTGPDKTPKVSSVTYPECAPPDYDPCPGGGAIGFTGGFAFEANGVADVAGFEYYLLGFQGRSYVAAESGTANVLVTPPEDARRDLYVRSVDRAGNAGPEYRYSFWVGSGTPPKGHWKLDGYVEPAVVDDSPNGHDATVALGPAAQWQAGRHGDALWLNGSTGYAGTGGGPTVETDKTFTVSAWVKLDRLDSTARTAVSQDGGQVSAFSLRYDPATQKWNFTMPAANGSGAERRSAESATTAVAGRWTHLLGTYDAAAGQLRIYVDGVPGTTTGHTTPWKGTGTVQLGRAQAAGGPVEYWPGALDEVRIYDRLLTAGEIHDLAAAPATEELFLPLDDGSGTTAQEVSGNYRIGTLAGGASWTTGQVGTGAVRLSGGSVSTGGPAVRTDASLTVAAWVKLDAADGQTRTVLSQDAGQGSGFQLRYRGDTRKWSFALPGSASDTQLTVSADSADDAQAGVWTHLAGVYDAAAKEIRLHVYVDTTKTSRTTATATVNATGAFQVGRGRQNGAPATPFAGVIDDVHAWTGVRTPAQIAEERRNPVTQRSTAYAGQLGRFFNLSGRHIVTTGPVPLGSHFEFSLGMPAPADAPGTQTVYSCRNGAADYFLDLDCGTFTNLGAIGRTYTTPPAGVPTLRLYRCLIPNVGHFVSVDPGCEGQTTEATPLGHTRAYTHLIRHLATGYPYDHASDTGRLAANYRPERAIGALSMTRLPGTTALMDCRDGTDFFTSTDATCDNKTVVRPLGYIWTAPPQSVPGAPGAVGAELFRCRASWGDLFDSLDRNCEDQQLDRSLGFVATGL</sequence>
<gene>
    <name evidence="5" type="ORF">SAMN05444920_118190</name>
</gene>
<proteinExistence type="predicted"/>
<keyword evidence="6" id="KW-1185">Reference proteome</keyword>
<evidence type="ECO:0000256" key="3">
    <source>
        <dbReference type="SAM" id="SignalP"/>
    </source>
</evidence>
<dbReference type="SUPFAM" id="SSF49899">
    <property type="entry name" value="Concanavalin A-like lectins/glucanases"/>
    <property type="match status" value="2"/>
</dbReference>
<keyword evidence="2" id="KW-1015">Disulfide bond</keyword>
<dbReference type="GO" id="GO:0006955">
    <property type="term" value="P:immune response"/>
    <property type="evidence" value="ECO:0007669"/>
    <property type="project" value="InterPro"/>
</dbReference>
<accession>A0A1H6EV89</accession>
<dbReference type="SMART" id="SM00560">
    <property type="entry name" value="LamGL"/>
    <property type="match status" value="2"/>
</dbReference>
<dbReference type="GO" id="GO:0030246">
    <property type="term" value="F:carbohydrate binding"/>
    <property type="evidence" value="ECO:0007669"/>
    <property type="project" value="UniProtKB-KW"/>
</dbReference>
<dbReference type="EMBL" id="FNVT01000018">
    <property type="protein sequence ID" value="SEH01001.1"/>
    <property type="molecule type" value="Genomic_DNA"/>
</dbReference>
<keyword evidence="5" id="KW-0430">Lectin</keyword>
<dbReference type="Gene3D" id="2.60.120.200">
    <property type="match status" value="2"/>
</dbReference>
<dbReference type="PANTHER" id="PTHR46943">
    <property type="entry name" value="PENTRAXIN-RELATED PROTEIN PTX3"/>
    <property type="match status" value="1"/>
</dbReference>
<dbReference type="PANTHER" id="PTHR46943:SF1">
    <property type="entry name" value="PENTRAXIN-RELATED PROTEIN PTX3"/>
    <property type="match status" value="1"/>
</dbReference>
<evidence type="ECO:0000256" key="2">
    <source>
        <dbReference type="ARBA" id="ARBA00023157"/>
    </source>
</evidence>
<keyword evidence="1 3" id="KW-0732">Signal</keyword>
<protein>
    <submittedName>
        <fullName evidence="5">Concanavalin A-like lectin/glucanases superfamily protein</fullName>
    </submittedName>
</protein>
<name>A0A1H6EV89_9ACTN</name>
<dbReference type="Pfam" id="PF13385">
    <property type="entry name" value="Laminin_G_3"/>
    <property type="match status" value="2"/>
</dbReference>
<evidence type="ECO:0000256" key="1">
    <source>
        <dbReference type="ARBA" id="ARBA00022729"/>
    </source>
</evidence>
<organism evidence="5 6">
    <name type="scientific">Nonomuraea solani</name>
    <dbReference type="NCBI Taxonomy" id="1144553"/>
    <lineage>
        <taxon>Bacteria</taxon>
        <taxon>Bacillati</taxon>
        <taxon>Actinomycetota</taxon>
        <taxon>Actinomycetes</taxon>
        <taxon>Streptosporangiales</taxon>
        <taxon>Streptosporangiaceae</taxon>
        <taxon>Nonomuraea</taxon>
    </lineage>
</organism>